<dbReference type="Pfam" id="PF14226">
    <property type="entry name" value="DIOX_N"/>
    <property type="match status" value="1"/>
</dbReference>
<dbReference type="InterPro" id="IPR026992">
    <property type="entry name" value="DIOX_N"/>
</dbReference>
<evidence type="ECO:0000256" key="3">
    <source>
        <dbReference type="ARBA" id="ARBA00023002"/>
    </source>
</evidence>
<evidence type="ECO:0000256" key="5">
    <source>
        <dbReference type="RuleBase" id="RU003682"/>
    </source>
</evidence>
<dbReference type="Proteomes" id="UP001341840">
    <property type="component" value="Unassembled WGS sequence"/>
</dbReference>
<dbReference type="InterPro" id="IPR005123">
    <property type="entry name" value="Oxoglu/Fe-dep_dioxygenase_dom"/>
</dbReference>
<dbReference type="Pfam" id="PF03171">
    <property type="entry name" value="2OG-FeII_Oxy"/>
    <property type="match status" value="1"/>
</dbReference>
<evidence type="ECO:0000259" key="6">
    <source>
        <dbReference type="PROSITE" id="PS51471"/>
    </source>
</evidence>
<organism evidence="7 8">
    <name type="scientific">Stylosanthes scabra</name>
    <dbReference type="NCBI Taxonomy" id="79078"/>
    <lineage>
        <taxon>Eukaryota</taxon>
        <taxon>Viridiplantae</taxon>
        <taxon>Streptophyta</taxon>
        <taxon>Embryophyta</taxon>
        <taxon>Tracheophyta</taxon>
        <taxon>Spermatophyta</taxon>
        <taxon>Magnoliopsida</taxon>
        <taxon>eudicotyledons</taxon>
        <taxon>Gunneridae</taxon>
        <taxon>Pentapetalae</taxon>
        <taxon>rosids</taxon>
        <taxon>fabids</taxon>
        <taxon>Fabales</taxon>
        <taxon>Fabaceae</taxon>
        <taxon>Papilionoideae</taxon>
        <taxon>50 kb inversion clade</taxon>
        <taxon>dalbergioids sensu lato</taxon>
        <taxon>Dalbergieae</taxon>
        <taxon>Pterocarpus clade</taxon>
        <taxon>Stylosanthes</taxon>
    </lineage>
</organism>
<proteinExistence type="inferred from homology"/>
<reference evidence="7 8" key="1">
    <citation type="journal article" date="2023" name="Plants (Basel)">
        <title>Bridging the Gap: Combining Genomics and Transcriptomics Approaches to Understand Stylosanthes scabra, an Orphan Legume from the Brazilian Caatinga.</title>
        <authorList>
            <person name="Ferreira-Neto J.R.C."/>
            <person name="da Silva M.D."/>
            <person name="Binneck E."/>
            <person name="de Melo N.F."/>
            <person name="da Silva R.H."/>
            <person name="de Melo A.L.T.M."/>
            <person name="Pandolfi V."/>
            <person name="Bustamante F.O."/>
            <person name="Brasileiro-Vidal A.C."/>
            <person name="Benko-Iseppon A.M."/>
        </authorList>
    </citation>
    <scope>NUCLEOTIDE SEQUENCE [LARGE SCALE GENOMIC DNA]</scope>
    <source>
        <tissue evidence="7">Leaves</tissue>
    </source>
</reference>
<dbReference type="Gene3D" id="2.60.120.330">
    <property type="entry name" value="B-lactam Antibiotic, Isopenicillin N Synthase, Chain"/>
    <property type="match status" value="1"/>
</dbReference>
<dbReference type="EMBL" id="JASCZI010272433">
    <property type="protein sequence ID" value="MED6222208.1"/>
    <property type="molecule type" value="Genomic_DNA"/>
</dbReference>
<keyword evidence="3 5" id="KW-0560">Oxidoreductase</keyword>
<gene>
    <name evidence="7" type="ORF">PIB30_062134</name>
</gene>
<evidence type="ECO:0000256" key="4">
    <source>
        <dbReference type="ARBA" id="ARBA00023004"/>
    </source>
</evidence>
<evidence type="ECO:0000256" key="1">
    <source>
        <dbReference type="ARBA" id="ARBA00008056"/>
    </source>
</evidence>
<evidence type="ECO:0000313" key="7">
    <source>
        <dbReference type="EMBL" id="MED6222208.1"/>
    </source>
</evidence>
<dbReference type="InterPro" id="IPR027443">
    <property type="entry name" value="IPNS-like_sf"/>
</dbReference>
<sequence>MESKAEGRVEVKMSNSDDRMGELKAFDERKTGVKGLVDAGLTKIPILFHHPPEKFPIASDAESSMIPVIDLEGVAKDPMKRQQVVSRIREACETWGFFQVVNHGIPLSVLEDMKDGVRRFFEQDDVKKEFYTRDRTKPFFYNSNSDFYSSSPLNWRDSFGCHLAPRILNPQDFPEVCRDIILDYRTNIMKLGITLFELLSETLNLHSNYLRDMELGCTDRISCAGHYYPVCPQPELTMGNTKHSDASFLTVLLQDDIGGLQIFHKDKWLNIRSAPKTLVVNIGDLLQILTNDRFKSVQHRVLSNLIGPRISFACFLATVTLQHQSFWAQ</sequence>
<keyword evidence="8" id="KW-1185">Reference proteome</keyword>
<dbReference type="PANTHER" id="PTHR10209">
    <property type="entry name" value="OXIDOREDUCTASE, 2OG-FE II OXYGENASE FAMILY PROTEIN"/>
    <property type="match status" value="1"/>
</dbReference>
<accession>A0ABU6ZJR2</accession>
<comment type="similarity">
    <text evidence="1 5">Belongs to the iron/ascorbate-dependent oxidoreductase family.</text>
</comment>
<evidence type="ECO:0000313" key="8">
    <source>
        <dbReference type="Proteomes" id="UP001341840"/>
    </source>
</evidence>
<feature type="domain" description="Fe2OG dioxygenase" evidence="6">
    <location>
        <begin position="217"/>
        <end position="318"/>
    </location>
</feature>
<dbReference type="InterPro" id="IPR044861">
    <property type="entry name" value="IPNS-like_FE2OG_OXY"/>
</dbReference>
<protein>
    <recommendedName>
        <fullName evidence="6">Fe2OG dioxygenase domain-containing protein</fullName>
    </recommendedName>
</protein>
<comment type="caution">
    <text evidence="7">The sequence shown here is derived from an EMBL/GenBank/DDBJ whole genome shotgun (WGS) entry which is preliminary data.</text>
</comment>
<dbReference type="PANTHER" id="PTHR10209:SF836">
    <property type="entry name" value="2OG-FE(II) OXYGENASE FAMILY OXIDOREDUCTASE"/>
    <property type="match status" value="1"/>
</dbReference>
<name>A0ABU6ZJR2_9FABA</name>
<dbReference type="PROSITE" id="PS51471">
    <property type="entry name" value="FE2OG_OXY"/>
    <property type="match status" value="1"/>
</dbReference>
<keyword evidence="2 5" id="KW-0479">Metal-binding</keyword>
<dbReference type="SUPFAM" id="SSF51197">
    <property type="entry name" value="Clavaminate synthase-like"/>
    <property type="match status" value="1"/>
</dbReference>
<keyword evidence="4 5" id="KW-0408">Iron</keyword>
<evidence type="ECO:0000256" key="2">
    <source>
        <dbReference type="ARBA" id="ARBA00022723"/>
    </source>
</evidence>